<keyword evidence="1" id="KW-0677">Repeat</keyword>
<dbReference type="PROSITE" id="PS50818">
    <property type="entry name" value="INTEIN_C_TER"/>
    <property type="match status" value="1"/>
</dbReference>
<dbReference type="Gene3D" id="2.170.16.10">
    <property type="entry name" value="Hedgehog/Intein (Hint) domain"/>
    <property type="match status" value="1"/>
</dbReference>
<dbReference type="InterPro" id="IPR006530">
    <property type="entry name" value="YD"/>
</dbReference>
<dbReference type="CDD" id="cd20745">
    <property type="entry name" value="FIX_RhsA_AHH_HNH-like"/>
    <property type="match status" value="1"/>
</dbReference>
<dbReference type="PANTHER" id="PTHR32305:SF17">
    <property type="entry name" value="TRNA NUCLEASE WAPA"/>
    <property type="match status" value="1"/>
</dbReference>
<dbReference type="InterPro" id="IPR036844">
    <property type="entry name" value="Hint_dom_sf"/>
</dbReference>
<protein>
    <submittedName>
        <fullName evidence="4">Sugar-binding protein</fullName>
    </submittedName>
</protein>
<feature type="region of interest" description="Disordered" evidence="2">
    <location>
        <begin position="1945"/>
        <end position="2005"/>
    </location>
</feature>
<dbReference type="CDD" id="cd00081">
    <property type="entry name" value="Hint"/>
    <property type="match status" value="1"/>
</dbReference>
<feature type="domain" description="Teneurin-like YD-shell" evidence="3">
    <location>
        <begin position="1576"/>
        <end position="1786"/>
    </location>
</feature>
<feature type="region of interest" description="Disordered" evidence="2">
    <location>
        <begin position="1551"/>
        <end position="1582"/>
    </location>
</feature>
<dbReference type="InterPro" id="IPR050708">
    <property type="entry name" value="T6SS_VgrG/RHS"/>
</dbReference>
<reference evidence="4 5" key="1">
    <citation type="submission" date="2018-01" db="EMBL/GenBank/DDBJ databases">
        <title>Draft genome sequence of Salinispora sp. 13K206.</title>
        <authorList>
            <person name="Sahin N."/>
            <person name="Saygin H."/>
            <person name="Ay H."/>
        </authorList>
    </citation>
    <scope>NUCLEOTIDE SEQUENCE [LARGE SCALE GENOMIC DNA]</scope>
    <source>
        <strain evidence="4 5">13K206</strain>
    </source>
</reference>
<dbReference type="InterPro" id="IPR056823">
    <property type="entry name" value="TEN-like_YD-shell"/>
</dbReference>
<dbReference type="PANTHER" id="PTHR32305">
    <property type="match status" value="1"/>
</dbReference>
<accession>A0A2W2CK96</accession>
<proteinExistence type="predicted"/>
<feature type="region of interest" description="Disordered" evidence="2">
    <location>
        <begin position="1"/>
        <end position="40"/>
    </location>
</feature>
<dbReference type="Pfam" id="PF07591">
    <property type="entry name" value="PT-HINT"/>
    <property type="match status" value="1"/>
</dbReference>
<organism evidence="4 5">
    <name type="scientific">Micromonospora deserti</name>
    <dbReference type="NCBI Taxonomy" id="2070366"/>
    <lineage>
        <taxon>Bacteria</taxon>
        <taxon>Bacillati</taxon>
        <taxon>Actinomycetota</taxon>
        <taxon>Actinomycetes</taxon>
        <taxon>Micromonosporales</taxon>
        <taxon>Micromonosporaceae</taxon>
        <taxon>Micromonospora</taxon>
    </lineage>
</organism>
<evidence type="ECO:0000313" key="4">
    <source>
        <dbReference type="EMBL" id="PZF99891.1"/>
    </source>
</evidence>
<gene>
    <name evidence="4" type="ORF">C1I99_10600</name>
</gene>
<feature type="non-terminal residue" evidence="4">
    <location>
        <position position="2193"/>
    </location>
</feature>
<dbReference type="EMBL" id="POUB01000052">
    <property type="protein sequence ID" value="PZF99891.1"/>
    <property type="molecule type" value="Genomic_DNA"/>
</dbReference>
<dbReference type="Pfam" id="PF25023">
    <property type="entry name" value="TEN_YD-shell"/>
    <property type="match status" value="1"/>
</dbReference>
<feature type="region of interest" description="Disordered" evidence="2">
    <location>
        <begin position="749"/>
        <end position="770"/>
    </location>
</feature>
<dbReference type="Proteomes" id="UP000248749">
    <property type="component" value="Unassembled WGS sequence"/>
</dbReference>
<dbReference type="InterPro" id="IPR031325">
    <property type="entry name" value="RHS_repeat"/>
</dbReference>
<feature type="compositionally biased region" description="Pro residues" evidence="2">
    <location>
        <begin position="1958"/>
        <end position="1967"/>
    </location>
</feature>
<evidence type="ECO:0000259" key="3">
    <source>
        <dbReference type="Pfam" id="PF25023"/>
    </source>
</evidence>
<evidence type="ECO:0000256" key="1">
    <source>
        <dbReference type="ARBA" id="ARBA00022737"/>
    </source>
</evidence>
<name>A0A2W2CK96_9ACTN</name>
<evidence type="ECO:0000256" key="2">
    <source>
        <dbReference type="SAM" id="MobiDB-lite"/>
    </source>
</evidence>
<feature type="compositionally biased region" description="Low complexity" evidence="2">
    <location>
        <begin position="1551"/>
        <end position="1568"/>
    </location>
</feature>
<dbReference type="Gene3D" id="2.180.10.10">
    <property type="entry name" value="RHS repeat-associated core"/>
    <property type="match status" value="2"/>
</dbReference>
<sequence>MTLPSAPAGDRAAPPVKAARAGSLPVTVRPVPPAPGITNRSAETGLRKVRIEVLPQATAEKAGVRGGLLMRVSRADGVRASGRVEVAVDYAPFASAYGGDWASRLRLVQVPQCALNTPDAAGCSITALDSRNDVRTRTVSAQVTAGPARATAPPSDTQRLSMASTASTADTLVALSAGPSSGAGTFTASSMAPSASWSHGGATGGFQWSYPMRTPPGPGGPGPGLGLRYSSQSVDGRHAATNNQPGPIGEGFDYSPGFIERQYKACADDMGGDANNTTETGDLCWGTDNAVLSLGGSAVELLKGSDGKWHPRKEDGSKIELLASPAYDNGDNDNEYWKLTTAGGTQYWFGRHQLPGWSSGRPTTNSVLTVPVFGNNPGEPCYQSTFAASDCGGKRQAWRWNLDYVQDVHGNTMSYWWAKETNHYAKNKVSTTPVAYDRAGYLTRIDYGTDNRDGTEYAATSPYVQNSPMRVEFTNPDRCLSNCTTKNETTWPDTPWDQECTATTNPCLNGSPTFWSAKRLTVVTTKVWKGSAYQNADSWTLRHSFPDPGDGTRAGLWLEGITHRGLNGATLATPEVTFSGMQMPNRVDASGSDWALAMNWWRVNSIQFETGGELYVTYSPRQCAKGSTMPTATALDNNSLRCYPVKWTPPTYTDPITDYFHKYVVTEVQQIDHTGGARPVRTAYEYQNPQNLPLWHHDEDNGLAPDNRKTWSQWRGYPTVITYAGEGAERTKTETLYFRGMYGDKLQAGGTRTTTVEGREGGPTNDYDHYAGMPREQITWLGTQILAASVNDMWRSEASATRSGTPTAEARYARVSTVKTRAAIDGGFRRTTTTTSYDEYGMPITVQKWGDDAKTGDESCVQTQYVRNTTSSNWLLTPVKRTRGWTGTCGSLPMAEGLITGDTRFSHDSLDHGATPTAGKITKVETVKGFFRGAPTYQVASTAAYDAHGRVVEVTDIAGEKTKTDYTPTTGGPVTKVVTTNPLLWTNTVELDPVLGLPLKVTDPNNLSTEYSYDALGRNTGIWLPGRSKAAFPSDPSTGYSYHLSKTSVSTITTRSINARAGFDTSHALIDSLGRARQTQEPAHGGGRIITDSFYDAAGRMHRANSAYYNSGAIDLATIQSPLNADVPSQTQTLYDAAGRPTHSLLLGRQAGVQVEKSRTSTTYHGDHLTVLPAEGDAATTIWTDVLGRTEKLWQYHGQTATGTYDETSYTYHRRGQLATVKDASGNTWSYNYDIQGRLISTSDPDKGAATMQYNAVGDLEKITDSRDDTPDLWFTYDRLGRLEAVREGSTTGALRTSYTYDLPAKGLTKSASRWLGGDEYRNEIVAVNSRYQPTQTKLTLPASQVGFCGVTATTCSFTTRATYNADGSPSTLTLPATGGLEQEKLTYEYDQTHSMPNQMATDYGDVGFYVVETGYTNLFEASTTTRSAQLTGTKSVQSAHYYDETTGRVKNSAVIRSTAPSYITNTFYDYDDSGNLLKIDDNPGSRPRDTQCFDYDHQRRLTKAWTPSSADCTTAPTSTDMGGPAPYWHEWSFGAPDDPKGRIGNRLAQTERGTPTGTITTSYTYPEPGATQPHRLDGWSRTDNIGTTTGAYTYDATGNMTTRPGPSGQQTLTWDVDGHLATLTDSAGKNSYIYDANGNRLIANTPTESTLFLGTTEVRRNASTGSVQATRYYSFNDETIAQRTVTGITWLASDHQGTSQVSVTADTNQTITQRRQTPYGSPRGETVTWPNQQGFLGGHQDPTGLTHLGAREYDPTIGRFISVDPINDPGNPQQLPAYTYAANNPTTYSDPSGRIIAEYAGIDEPVDTNGKPWNYDCPMGVNGYACQEIIEGESKGSGRKWKTGSQKGHETLDACGIIGGLLGGPCDVVNAVWYLVEGDYTNAAVSGISVVPGLDVACKIKSACKDGLEWVGDKAKSLVGKAPTGSAPKINPAKEAEELAHIKADAHQQALAHQPSPKTPTPPTKSPKPAAKGKPGGNGGGGAPRAKDGCPTHSFDPDTPVLMADGTTQPIEEVSEGDQVLAQDPSTGENSSRVVERLHINHDQALTDLFIRTGDGEFAKVETTQHHPFWSESRRDWVAAGDLQPTEWLRTASNERANVAKVHNYTGSQEMRDLTVADIHTYYVLAGTTPVLVHNCGEEEVRDAIQNAYPERNVRTGGDVRRPDGTQWTDHDVYDDDFVCEVACGGGKGKVA</sequence>
<dbReference type="InterPro" id="IPR022385">
    <property type="entry name" value="Rhs_assc_core"/>
</dbReference>
<feature type="region of interest" description="Disordered" evidence="2">
    <location>
        <begin position="138"/>
        <end position="159"/>
    </location>
</feature>
<comment type="caution">
    <text evidence="4">The sequence shown here is derived from an EMBL/GenBank/DDBJ whole genome shotgun (WGS) entry which is preliminary data.</text>
</comment>
<dbReference type="Pfam" id="PF05593">
    <property type="entry name" value="RHS_repeat"/>
    <property type="match status" value="1"/>
</dbReference>
<evidence type="ECO:0000313" key="5">
    <source>
        <dbReference type="Proteomes" id="UP000248749"/>
    </source>
</evidence>
<feature type="compositionally biased region" description="Gly residues" evidence="2">
    <location>
        <begin position="1975"/>
        <end position="1984"/>
    </location>
</feature>
<dbReference type="NCBIfam" id="TIGR03696">
    <property type="entry name" value="Rhs_assc_core"/>
    <property type="match status" value="1"/>
</dbReference>
<dbReference type="NCBIfam" id="TIGR01643">
    <property type="entry name" value="YD_repeat_2x"/>
    <property type="match status" value="1"/>
</dbReference>
<keyword evidence="5" id="KW-1185">Reference proteome</keyword>
<dbReference type="InterPro" id="IPR030934">
    <property type="entry name" value="Intein_C"/>
</dbReference>
<dbReference type="SUPFAM" id="SSF51294">
    <property type="entry name" value="Hedgehog/intein (Hint) domain"/>
    <property type="match status" value="1"/>
</dbReference>